<evidence type="ECO:0000259" key="3">
    <source>
        <dbReference type="PROSITE" id="PS50112"/>
    </source>
</evidence>
<feature type="domain" description="PAS" evidence="3">
    <location>
        <begin position="410"/>
        <end position="463"/>
    </location>
</feature>
<feature type="coiled-coil region" evidence="1">
    <location>
        <begin position="386"/>
        <end position="420"/>
    </location>
</feature>
<dbReference type="CDD" id="cd01949">
    <property type="entry name" value="GGDEF"/>
    <property type="match status" value="1"/>
</dbReference>
<dbReference type="Gene3D" id="3.30.70.270">
    <property type="match status" value="1"/>
</dbReference>
<dbReference type="Gene3D" id="6.10.340.10">
    <property type="match status" value="1"/>
</dbReference>
<reference evidence="5 6" key="1">
    <citation type="submission" date="2020-08" db="EMBL/GenBank/DDBJ databases">
        <title>Genomic Encyclopedia of Type Strains, Phase III (KMG-III): the genomes of soil and plant-associated and newly described type strains.</title>
        <authorList>
            <person name="Whitman W."/>
        </authorList>
    </citation>
    <scope>NUCLEOTIDE SEQUENCE [LARGE SCALE GENOMIC DNA]</scope>
    <source>
        <strain evidence="5 6">CECT 7247</strain>
    </source>
</reference>
<dbReference type="EMBL" id="JACHXO010000003">
    <property type="protein sequence ID" value="MBB3194889.1"/>
    <property type="molecule type" value="Genomic_DNA"/>
</dbReference>
<dbReference type="NCBIfam" id="TIGR00254">
    <property type="entry name" value="GGDEF"/>
    <property type="match status" value="1"/>
</dbReference>
<dbReference type="SMART" id="SM00267">
    <property type="entry name" value="GGDEF"/>
    <property type="match status" value="1"/>
</dbReference>
<proteinExistence type="predicted"/>
<dbReference type="PROSITE" id="PS50887">
    <property type="entry name" value="GGDEF"/>
    <property type="match status" value="1"/>
</dbReference>
<dbReference type="InterPro" id="IPR000014">
    <property type="entry name" value="PAS"/>
</dbReference>
<dbReference type="InterPro" id="IPR029787">
    <property type="entry name" value="Nucleotide_cyclase"/>
</dbReference>
<keyword evidence="2" id="KW-0812">Transmembrane</keyword>
<organism evidence="5 6">
    <name type="scientific">Roseateles terrae</name>
    <dbReference type="NCBI Taxonomy" id="431060"/>
    <lineage>
        <taxon>Bacteria</taxon>
        <taxon>Pseudomonadati</taxon>
        <taxon>Pseudomonadota</taxon>
        <taxon>Betaproteobacteria</taxon>
        <taxon>Burkholderiales</taxon>
        <taxon>Sphaerotilaceae</taxon>
        <taxon>Roseateles</taxon>
    </lineage>
</organism>
<evidence type="ECO:0000313" key="6">
    <source>
        <dbReference type="Proteomes" id="UP000574369"/>
    </source>
</evidence>
<keyword evidence="6" id="KW-1185">Reference proteome</keyword>
<accession>A0ABR6GS41</accession>
<comment type="caution">
    <text evidence="5">The sequence shown here is derived from an EMBL/GenBank/DDBJ whole genome shotgun (WGS) entry which is preliminary data.</text>
</comment>
<evidence type="ECO:0000256" key="1">
    <source>
        <dbReference type="SAM" id="Coils"/>
    </source>
</evidence>
<dbReference type="Gene3D" id="3.30.450.20">
    <property type="entry name" value="PAS domain"/>
    <property type="match status" value="2"/>
</dbReference>
<keyword evidence="1" id="KW-0175">Coiled coil</keyword>
<evidence type="ECO:0000259" key="4">
    <source>
        <dbReference type="PROSITE" id="PS50887"/>
    </source>
</evidence>
<dbReference type="SUPFAM" id="SSF55073">
    <property type="entry name" value="Nucleotide cyclase"/>
    <property type="match status" value="1"/>
</dbReference>
<feature type="transmembrane region" description="Helical" evidence="2">
    <location>
        <begin position="308"/>
        <end position="327"/>
    </location>
</feature>
<dbReference type="Pfam" id="PF08448">
    <property type="entry name" value="PAS_4"/>
    <property type="match status" value="1"/>
</dbReference>
<dbReference type="Proteomes" id="UP000574369">
    <property type="component" value="Unassembled WGS sequence"/>
</dbReference>
<dbReference type="SUPFAM" id="SSF55785">
    <property type="entry name" value="PYP-like sensor domain (PAS domain)"/>
    <property type="match status" value="1"/>
</dbReference>
<evidence type="ECO:0000256" key="2">
    <source>
        <dbReference type="SAM" id="Phobius"/>
    </source>
</evidence>
<dbReference type="Pfam" id="PF00990">
    <property type="entry name" value="GGDEF"/>
    <property type="match status" value="1"/>
</dbReference>
<dbReference type="InterPro" id="IPR000160">
    <property type="entry name" value="GGDEF_dom"/>
</dbReference>
<dbReference type="RefSeq" id="WP_184294611.1">
    <property type="nucleotide sequence ID" value="NZ_JACHXO010000003.1"/>
</dbReference>
<name>A0ABR6GS41_9BURK</name>
<feature type="domain" description="GGDEF" evidence="4">
    <location>
        <begin position="565"/>
        <end position="698"/>
    </location>
</feature>
<dbReference type="InterPro" id="IPR013656">
    <property type="entry name" value="PAS_4"/>
</dbReference>
<dbReference type="SMART" id="SM00091">
    <property type="entry name" value="PAS"/>
    <property type="match status" value="1"/>
</dbReference>
<dbReference type="InterPro" id="IPR035965">
    <property type="entry name" value="PAS-like_dom_sf"/>
</dbReference>
<feature type="transmembrane region" description="Helical" evidence="2">
    <location>
        <begin position="30"/>
        <end position="50"/>
    </location>
</feature>
<dbReference type="PANTHER" id="PTHR46663">
    <property type="entry name" value="DIGUANYLATE CYCLASE DGCT-RELATED"/>
    <property type="match status" value="1"/>
</dbReference>
<dbReference type="NCBIfam" id="TIGR00229">
    <property type="entry name" value="sensory_box"/>
    <property type="match status" value="1"/>
</dbReference>
<sequence length="709" mass="78112">MSARPSGPADEDIDDGFVPQRGSRASMGRWLTAVVLTAVAVALLSSAVLIETFARAHAERRAVQSLRQVGMDFRDALDRGMAQQFKEVRVLARLDTFRGGNSAEMRRALDQMQIGFDHFAWLGVTDTQGTVLAAAGGLLDGVNVSQRPWFQGAQRQPYVGDVHAAVLLERLLPRQSDPWRFVDFAMPLVDNSGQLRGVFGAHLSWSWARQIKSELIDSTMASHQADALILARDGSVILGPANMEGKKLPVPKDTTAALRHHNFDGVDYFAVTIPTQGYGAYPGLGWTVMVRQPVSVALEDYYRLRRQIFYTALILLALAVPLCWWQARRLARPLNQLSRAIAKRHHLSEDALPQVGGYREAAVLSHALTELARRQAQQDASLAQLNASLEERVRSRTLELEDAMQRQEASERRLRTITDNLPVLISYIDAEQRLRFLNATFRTWLGTEPDAALGRTLVETIGPVLYEQRLPALKGALAGVRQRFETRSESNGVVRDLLTEYVPDLRADGTVAGVYTLSTDVTAFKQVERELDQLSRVDPLTGLPNRRQFDQRLSEALSRARRSGRILALMFMDLDRFKQINDSLGHAAGDVVLQTFAARVRGAVRETDVLCRLAGDEFVLIVENLNEPQEAGNLAQKLLDAVGAPLTVMGAAVRMSTSIGVACTTADAESDVAFLARADDALYAAKAAGRGRWHLAAPPVIASTETPWG</sequence>
<evidence type="ECO:0000313" key="5">
    <source>
        <dbReference type="EMBL" id="MBB3194889.1"/>
    </source>
</evidence>
<keyword evidence="2" id="KW-0472">Membrane</keyword>
<gene>
    <name evidence="5" type="ORF">FHS28_002285</name>
</gene>
<dbReference type="PROSITE" id="PS50112">
    <property type="entry name" value="PAS"/>
    <property type="match status" value="1"/>
</dbReference>
<protein>
    <submittedName>
        <fullName evidence="5">Diguanylate cyclase (GGDEF)-like protein/PAS domain S-box-containing protein</fullName>
    </submittedName>
</protein>
<dbReference type="CDD" id="cd12914">
    <property type="entry name" value="PDC1_DGC_like"/>
    <property type="match status" value="1"/>
</dbReference>
<dbReference type="InterPro" id="IPR052163">
    <property type="entry name" value="DGC-Regulatory_Protein"/>
</dbReference>
<keyword evidence="2" id="KW-1133">Transmembrane helix</keyword>
<dbReference type="PANTHER" id="PTHR46663:SF2">
    <property type="entry name" value="GGDEF DOMAIN-CONTAINING PROTEIN"/>
    <property type="match status" value="1"/>
</dbReference>
<dbReference type="InterPro" id="IPR043128">
    <property type="entry name" value="Rev_trsase/Diguanyl_cyclase"/>
</dbReference>